<dbReference type="PANTHER" id="PTHR30221:SF1">
    <property type="entry name" value="SMALL-CONDUCTANCE MECHANOSENSITIVE CHANNEL"/>
    <property type="match status" value="1"/>
</dbReference>
<dbReference type="InterPro" id="IPR045275">
    <property type="entry name" value="MscS_archaea/bacteria_type"/>
</dbReference>
<dbReference type="OrthoDB" id="9809206at2"/>
<accession>A0A2A8CTM4</accession>
<comment type="similarity">
    <text evidence="2">Belongs to the MscS (TC 1.A.23) family.</text>
</comment>
<dbReference type="Pfam" id="PF00924">
    <property type="entry name" value="MS_channel_2nd"/>
    <property type="match status" value="1"/>
</dbReference>
<dbReference type="InterPro" id="IPR023408">
    <property type="entry name" value="MscS_beta-dom_sf"/>
</dbReference>
<evidence type="ECO:0000256" key="2">
    <source>
        <dbReference type="ARBA" id="ARBA00008017"/>
    </source>
</evidence>
<dbReference type="Gene3D" id="1.10.287.1260">
    <property type="match status" value="1"/>
</dbReference>
<evidence type="ECO:0000256" key="6">
    <source>
        <dbReference type="SAM" id="MobiDB-lite"/>
    </source>
</evidence>
<dbReference type="PANTHER" id="PTHR30221">
    <property type="entry name" value="SMALL-CONDUCTANCE MECHANOSENSITIVE CHANNEL"/>
    <property type="match status" value="1"/>
</dbReference>
<evidence type="ECO:0000256" key="4">
    <source>
        <dbReference type="ARBA" id="ARBA00022989"/>
    </source>
</evidence>
<comment type="subcellular location">
    <subcellularLocation>
        <location evidence="1">Membrane</location>
        <topology evidence="1">Multi-pass membrane protein</topology>
    </subcellularLocation>
</comment>
<evidence type="ECO:0000256" key="1">
    <source>
        <dbReference type="ARBA" id="ARBA00004141"/>
    </source>
</evidence>
<organism evidence="9 10">
    <name type="scientific">Longibacter salinarum</name>
    <dbReference type="NCBI Taxonomy" id="1850348"/>
    <lineage>
        <taxon>Bacteria</taxon>
        <taxon>Pseudomonadati</taxon>
        <taxon>Rhodothermota</taxon>
        <taxon>Rhodothermia</taxon>
        <taxon>Rhodothermales</taxon>
        <taxon>Salisaetaceae</taxon>
        <taxon>Longibacter</taxon>
    </lineage>
</organism>
<evidence type="ECO:0000256" key="7">
    <source>
        <dbReference type="SAM" id="Phobius"/>
    </source>
</evidence>
<dbReference type="PROSITE" id="PS51257">
    <property type="entry name" value="PROKAR_LIPOPROTEIN"/>
    <property type="match status" value="1"/>
</dbReference>
<evidence type="ECO:0000259" key="8">
    <source>
        <dbReference type="Pfam" id="PF00924"/>
    </source>
</evidence>
<feature type="domain" description="Mechanosensitive ion channel MscS" evidence="8">
    <location>
        <begin position="196"/>
        <end position="262"/>
    </location>
</feature>
<keyword evidence="5 7" id="KW-0472">Membrane</keyword>
<dbReference type="GO" id="GO:0016020">
    <property type="term" value="C:membrane"/>
    <property type="evidence" value="ECO:0007669"/>
    <property type="project" value="UniProtKB-SubCell"/>
</dbReference>
<dbReference type="SUPFAM" id="SSF50182">
    <property type="entry name" value="Sm-like ribonucleoproteins"/>
    <property type="match status" value="1"/>
</dbReference>
<feature type="region of interest" description="Disordered" evidence="6">
    <location>
        <begin position="26"/>
        <end position="93"/>
    </location>
</feature>
<gene>
    <name evidence="9" type="ORF">CRI94_17170</name>
</gene>
<dbReference type="Gene3D" id="2.30.30.60">
    <property type="match status" value="1"/>
</dbReference>
<dbReference type="InterPro" id="IPR011014">
    <property type="entry name" value="MscS_channel_TM-2"/>
</dbReference>
<dbReference type="InterPro" id="IPR006685">
    <property type="entry name" value="MscS_channel_2nd"/>
</dbReference>
<proteinExistence type="inferred from homology"/>
<feature type="transmembrane region" description="Helical" evidence="7">
    <location>
        <begin position="178"/>
        <end position="198"/>
    </location>
</feature>
<protein>
    <submittedName>
        <fullName evidence="9">Mechanosensitive ion channel protein MscS</fullName>
    </submittedName>
</protein>
<feature type="transmembrane region" description="Helical" evidence="7">
    <location>
        <begin position="113"/>
        <end position="134"/>
    </location>
</feature>
<keyword evidence="3 7" id="KW-0812">Transmembrane</keyword>
<dbReference type="EMBL" id="PDEQ01000013">
    <property type="protein sequence ID" value="PEN10958.1"/>
    <property type="molecule type" value="Genomic_DNA"/>
</dbReference>
<dbReference type="RefSeq" id="WP_098079195.1">
    <property type="nucleotide sequence ID" value="NZ_PDEQ01000013.1"/>
</dbReference>
<evidence type="ECO:0000313" key="10">
    <source>
        <dbReference type="Proteomes" id="UP000220102"/>
    </source>
</evidence>
<dbReference type="Proteomes" id="UP000220102">
    <property type="component" value="Unassembled WGS sequence"/>
</dbReference>
<dbReference type="AlphaFoldDB" id="A0A2A8CTM4"/>
<reference evidence="9 10" key="1">
    <citation type="submission" date="2017-10" db="EMBL/GenBank/DDBJ databases">
        <title>Draft genome of Longibacter Salinarum.</title>
        <authorList>
            <person name="Goh K.M."/>
            <person name="Shamsir M.S."/>
            <person name="Lim S.W."/>
        </authorList>
    </citation>
    <scope>NUCLEOTIDE SEQUENCE [LARGE SCALE GENOMIC DNA]</scope>
    <source>
        <strain evidence="9 10">KCTC 52045</strain>
    </source>
</reference>
<feature type="compositionally biased region" description="Low complexity" evidence="6">
    <location>
        <begin position="38"/>
        <end position="91"/>
    </location>
</feature>
<feature type="transmembrane region" description="Helical" evidence="7">
    <location>
        <begin position="154"/>
        <end position="172"/>
    </location>
</feature>
<sequence>MTRVRLFFPIVVLAALTLLLGCERFSPSTSPPADTSRASTVDTSIASSDTSAADGQTTADTVTTEATGDTSANRGGTEAADTTKTAEASTADSDEAGIDRETLEDVRSYGFRFAMAILVFLFAFLCIKGAVFILEALAERSAERRLLFKRIIPIARILLWTLALIIVLRGIFSVDARSLLAAATAIGVAVGFAAQDILKNIFGGLVIIFDQPFQAGDKISVGGTYGEVISIGLRSTRIVTPDDNLVTVPNSQVVDGQVSNANAGALDCQVVTDLYLPGWVDESRAKSIAYQAAANSSYTYLQKPIAVIVKDEYDDGHVLHLKVKAYVLDTRFEFLLASDVTERARRIFRKEGLLAPATRAFIDVPASSDAPPSGDGAPDAPVD</sequence>
<dbReference type="GO" id="GO:0008381">
    <property type="term" value="F:mechanosensitive monoatomic ion channel activity"/>
    <property type="evidence" value="ECO:0007669"/>
    <property type="project" value="InterPro"/>
</dbReference>
<name>A0A2A8CTM4_9BACT</name>
<feature type="region of interest" description="Disordered" evidence="6">
    <location>
        <begin position="364"/>
        <end position="383"/>
    </location>
</feature>
<evidence type="ECO:0000313" key="9">
    <source>
        <dbReference type="EMBL" id="PEN10958.1"/>
    </source>
</evidence>
<evidence type="ECO:0000256" key="5">
    <source>
        <dbReference type="ARBA" id="ARBA00023136"/>
    </source>
</evidence>
<keyword evidence="10" id="KW-1185">Reference proteome</keyword>
<dbReference type="SUPFAM" id="SSF82861">
    <property type="entry name" value="Mechanosensitive channel protein MscS (YggB), transmembrane region"/>
    <property type="match status" value="1"/>
</dbReference>
<keyword evidence="4 7" id="KW-1133">Transmembrane helix</keyword>
<dbReference type="InterPro" id="IPR010920">
    <property type="entry name" value="LSM_dom_sf"/>
</dbReference>
<comment type="caution">
    <text evidence="9">The sequence shown here is derived from an EMBL/GenBank/DDBJ whole genome shotgun (WGS) entry which is preliminary data.</text>
</comment>
<evidence type="ECO:0000256" key="3">
    <source>
        <dbReference type="ARBA" id="ARBA00022692"/>
    </source>
</evidence>
<feature type="compositionally biased region" description="Polar residues" evidence="6">
    <location>
        <begin position="26"/>
        <end position="37"/>
    </location>
</feature>